<evidence type="ECO:0000313" key="2">
    <source>
        <dbReference type="EMBL" id="PEH71331.1"/>
    </source>
</evidence>
<dbReference type="STRING" id="636.AAW15_00650"/>
<dbReference type="SUPFAM" id="SSF53474">
    <property type="entry name" value="alpha/beta-Hydrolases"/>
    <property type="match status" value="1"/>
</dbReference>
<dbReference type="Proteomes" id="UP000219788">
    <property type="component" value="Unassembled WGS sequence"/>
</dbReference>
<dbReference type="OrthoDB" id="9788260at2"/>
<accession>A0A2A7TZ67</accession>
<dbReference type="EC" id="3.1.1.5" evidence="2"/>
<reference evidence="3" key="1">
    <citation type="submission" date="2017-09" db="EMBL/GenBank/DDBJ databases">
        <title>FDA dAtabase for Regulatory Grade micrObial Sequences (FDA-ARGOS): Supporting development and validation of Infectious Disease Dx tests.</title>
        <authorList>
            <person name="Goldberg B."/>
            <person name="Campos J."/>
            <person name="Tallon L."/>
            <person name="Sadzewicz L."/>
            <person name="Ott S."/>
            <person name="Zhao X."/>
            <person name="Nagaraj S."/>
            <person name="Vavikolanu K."/>
            <person name="Aluvathingal J."/>
            <person name="Nadendla S."/>
            <person name="Geyer C."/>
            <person name="Sichtig H."/>
        </authorList>
    </citation>
    <scope>NUCLEOTIDE SEQUENCE [LARGE SCALE GENOMIC DNA]</scope>
    <source>
        <strain evidence="3">FDAARGOS_370</strain>
    </source>
</reference>
<comment type="caution">
    <text evidence="2">The sequence shown here is derived from an EMBL/GenBank/DDBJ whole genome shotgun (WGS) entry which is preliminary data.</text>
</comment>
<feature type="domain" description="Serine aminopeptidase S33" evidence="1">
    <location>
        <begin position="56"/>
        <end position="315"/>
    </location>
</feature>
<name>A0A2A7TZ67_EDWTA</name>
<protein>
    <submittedName>
        <fullName evidence="2">Lysophospholipase</fullName>
        <ecNumber evidence="2">3.1.1.5</ecNumber>
    </submittedName>
</protein>
<organism evidence="2 3">
    <name type="scientific">Edwardsiella tarda</name>
    <dbReference type="NCBI Taxonomy" id="636"/>
    <lineage>
        <taxon>Bacteria</taxon>
        <taxon>Pseudomonadati</taxon>
        <taxon>Pseudomonadota</taxon>
        <taxon>Gammaproteobacteria</taxon>
        <taxon>Enterobacterales</taxon>
        <taxon>Hafniaceae</taxon>
        <taxon>Edwardsiella</taxon>
    </lineage>
</organism>
<keyword evidence="2" id="KW-0378">Hydrolase</keyword>
<evidence type="ECO:0000259" key="1">
    <source>
        <dbReference type="Pfam" id="PF12146"/>
    </source>
</evidence>
<dbReference type="Gene3D" id="3.40.50.1820">
    <property type="entry name" value="alpha/beta hydrolase"/>
    <property type="match status" value="1"/>
</dbReference>
<dbReference type="InterPro" id="IPR029058">
    <property type="entry name" value="AB_hydrolase_fold"/>
</dbReference>
<dbReference type="GO" id="GO:0004622">
    <property type="term" value="F:phosphatidylcholine lysophospholipase activity"/>
    <property type="evidence" value="ECO:0007669"/>
    <property type="project" value="UniProtKB-EC"/>
</dbReference>
<dbReference type="InterPro" id="IPR051044">
    <property type="entry name" value="MAG_DAG_Lipase"/>
</dbReference>
<dbReference type="NCBIfam" id="NF008019">
    <property type="entry name" value="PRK10749.1"/>
    <property type="match status" value="1"/>
</dbReference>
<gene>
    <name evidence="2" type="ORF">CRM76_04925</name>
</gene>
<evidence type="ECO:0000313" key="3">
    <source>
        <dbReference type="Proteomes" id="UP000219788"/>
    </source>
</evidence>
<dbReference type="InterPro" id="IPR022742">
    <property type="entry name" value="Hydrolase_4"/>
</dbReference>
<proteinExistence type="predicted"/>
<dbReference type="Pfam" id="PF12146">
    <property type="entry name" value="Hydrolase_4"/>
    <property type="match status" value="1"/>
</dbReference>
<dbReference type="RefSeq" id="WP_005295508.1">
    <property type="nucleotide sequence ID" value="NZ_CP099739.1"/>
</dbReference>
<dbReference type="AlphaFoldDB" id="A0A2A7TZ67"/>
<dbReference type="EMBL" id="PDDV01000013">
    <property type="protein sequence ID" value="PEH71331.1"/>
    <property type="molecule type" value="Genomic_DNA"/>
</dbReference>
<dbReference type="PANTHER" id="PTHR11614">
    <property type="entry name" value="PHOSPHOLIPASE-RELATED"/>
    <property type="match status" value="1"/>
</dbReference>
<sequence length="344" mass="38716">MTSISSISHGWLTRERGFAAFSTGPLLDFWQRRQEAEFIGVDGVPIRYVALRAAQHTRAILVVPGRIESYMKYPELAYDLFLSGYDVVIIDHRGQGTSGRLLADRHRGHVERFTDYVDDLQQLWQRELLAHPYRQRFLLAHSMGGAISALFLARRPRGLTAAALCAPMTGIRLPLPRWLARPILAWAGRREVRRTRYALGTGYWRPLPFMVNELTHSRVRYRRFLRYYSDYPQLQVGGPTYHWVAESLAAAELAIANASQITVPLLLLQAAEDRVVDNASHLRFCQALTAAGNAPWGGAPLVITGARHEILFERDSQRAAALTAIMRFFAQFTESSAPTAANSS</sequence>